<dbReference type="InterPro" id="IPR001130">
    <property type="entry name" value="TatD-like"/>
</dbReference>
<dbReference type="RefSeq" id="WP_204515600.1">
    <property type="nucleotide sequence ID" value="NZ_JAFBCP010000001.1"/>
</dbReference>
<keyword evidence="1" id="KW-0378">Hydrolase</keyword>
<name>A0ABS2SMG6_9MICO</name>
<organism evidence="1 2">
    <name type="scientific">Brevibacterium paucivorans</name>
    <dbReference type="NCBI Taxonomy" id="170994"/>
    <lineage>
        <taxon>Bacteria</taxon>
        <taxon>Bacillati</taxon>
        <taxon>Actinomycetota</taxon>
        <taxon>Actinomycetes</taxon>
        <taxon>Micrococcales</taxon>
        <taxon>Brevibacteriaceae</taxon>
        <taxon>Brevibacterium</taxon>
    </lineage>
</organism>
<keyword evidence="2" id="KW-1185">Reference proteome</keyword>
<dbReference type="Proteomes" id="UP000809290">
    <property type="component" value="Unassembled WGS sequence"/>
</dbReference>
<dbReference type="GO" id="GO:0016787">
    <property type="term" value="F:hydrolase activity"/>
    <property type="evidence" value="ECO:0007669"/>
    <property type="project" value="UniProtKB-KW"/>
</dbReference>
<dbReference type="Gene3D" id="3.20.20.140">
    <property type="entry name" value="Metal-dependent hydrolases"/>
    <property type="match status" value="1"/>
</dbReference>
<gene>
    <name evidence="1" type="ORF">JOE56_001634</name>
</gene>
<reference evidence="1 2" key="1">
    <citation type="submission" date="2021-01" db="EMBL/GenBank/DDBJ databases">
        <title>Sequencing the genomes of 1000 actinobacteria strains.</title>
        <authorList>
            <person name="Klenk H.-P."/>
        </authorList>
    </citation>
    <scope>NUCLEOTIDE SEQUENCE [LARGE SCALE GENOMIC DNA]</scope>
    <source>
        <strain evidence="1 2">DSM 13657</strain>
    </source>
</reference>
<dbReference type="PANTHER" id="PTHR46124">
    <property type="entry name" value="D-AMINOACYL-TRNA DEACYLASE"/>
    <property type="match status" value="1"/>
</dbReference>
<dbReference type="Pfam" id="PF01026">
    <property type="entry name" value="TatD_DNase"/>
    <property type="match status" value="1"/>
</dbReference>
<dbReference type="EMBL" id="JAFBCP010000001">
    <property type="protein sequence ID" value="MBM7816940.1"/>
    <property type="molecule type" value="Genomic_DNA"/>
</dbReference>
<sequence>MTTLLDTHYHYDFLPPQARTVFLNEIAEAGVEVVAQTLTPSGFLALESEEKRRVEASSSGSPSSPRLSVGFHPWNIGRDYQRELDIFAHALTRTRFVGEVGLDYFPRRLQQVPAETQAEVFRSILDILSSQRTDGPYVLSIHAVRSASQVCDALEATDTSGMVPIFHRFGGSSDELTRLIKQGCYISVNPAMLATKRGRTYVTQVPLDRLLLETDLPESNERGDLGKTHARELIETLNATVNRLATLRHQDPDELAASIMRTAQQLYGACPAGS</sequence>
<dbReference type="EC" id="3.1.21.-" evidence="1"/>
<dbReference type="SUPFAM" id="SSF51556">
    <property type="entry name" value="Metallo-dependent hydrolases"/>
    <property type="match status" value="1"/>
</dbReference>
<evidence type="ECO:0000313" key="2">
    <source>
        <dbReference type="Proteomes" id="UP000809290"/>
    </source>
</evidence>
<comment type="caution">
    <text evidence="1">The sequence shown here is derived from an EMBL/GenBank/DDBJ whole genome shotgun (WGS) entry which is preliminary data.</text>
</comment>
<dbReference type="PANTHER" id="PTHR46124:SF3">
    <property type="entry name" value="HYDROLASE"/>
    <property type="match status" value="1"/>
</dbReference>
<protein>
    <submittedName>
        <fullName evidence="1">TatD DNase family protein</fullName>
        <ecNumber evidence="1">3.1.21.-</ecNumber>
    </submittedName>
</protein>
<evidence type="ECO:0000313" key="1">
    <source>
        <dbReference type="EMBL" id="MBM7816940.1"/>
    </source>
</evidence>
<dbReference type="PIRSF" id="PIRSF005902">
    <property type="entry name" value="DNase_TatD"/>
    <property type="match status" value="1"/>
</dbReference>
<accession>A0ABS2SMG6</accession>
<dbReference type="InterPro" id="IPR032466">
    <property type="entry name" value="Metal_Hydrolase"/>
</dbReference>
<proteinExistence type="predicted"/>